<dbReference type="Proteomes" id="UP001152747">
    <property type="component" value="Unassembled WGS sequence"/>
</dbReference>
<evidence type="ECO:0000256" key="3">
    <source>
        <dbReference type="ARBA" id="ARBA00022692"/>
    </source>
</evidence>
<dbReference type="SUPFAM" id="SSF81321">
    <property type="entry name" value="Family A G protein-coupled receptor-like"/>
    <property type="match status" value="1"/>
</dbReference>
<feature type="transmembrane region" description="Helical" evidence="6">
    <location>
        <begin position="236"/>
        <end position="258"/>
    </location>
</feature>
<dbReference type="OrthoDB" id="5859769at2759"/>
<comment type="similarity">
    <text evidence="2">Belongs to the nematode receptor-like protein srd family.</text>
</comment>
<dbReference type="PANTHER" id="PTHR22945:SF40">
    <property type="entry name" value="SERPENTINE RECEPTOR, CLASS D (DELTA)-RELATED"/>
    <property type="match status" value="1"/>
</dbReference>
<dbReference type="PANTHER" id="PTHR22945">
    <property type="entry name" value="SERPENTINE RECEPTOR, CLASS D DELTA"/>
    <property type="match status" value="1"/>
</dbReference>
<protein>
    <recommendedName>
        <fullName evidence="9">G-protein coupled receptors family 1 profile domain-containing protein</fullName>
    </recommendedName>
</protein>
<keyword evidence="8" id="KW-1185">Reference proteome</keyword>
<dbReference type="Pfam" id="PF10317">
    <property type="entry name" value="7TM_GPCR_Srd"/>
    <property type="match status" value="1"/>
</dbReference>
<dbReference type="Gene3D" id="1.20.1070.10">
    <property type="entry name" value="Rhodopsin 7-helix transmembrane proteins"/>
    <property type="match status" value="1"/>
</dbReference>
<comment type="caution">
    <text evidence="7">The sequence shown here is derived from an EMBL/GenBank/DDBJ whole genome shotgun (WGS) entry which is preliminary data.</text>
</comment>
<feature type="transmembrane region" description="Helical" evidence="6">
    <location>
        <begin position="93"/>
        <end position="114"/>
    </location>
</feature>
<dbReference type="AlphaFoldDB" id="A0A9P1N8H1"/>
<evidence type="ECO:0000256" key="4">
    <source>
        <dbReference type="ARBA" id="ARBA00022989"/>
    </source>
</evidence>
<accession>A0A9P1N8H1</accession>
<keyword evidence="5 6" id="KW-0472">Membrane</keyword>
<feature type="transmembrane region" description="Helical" evidence="6">
    <location>
        <begin position="40"/>
        <end position="60"/>
    </location>
</feature>
<comment type="subcellular location">
    <subcellularLocation>
        <location evidence="1">Membrane</location>
        <topology evidence="1">Multi-pass membrane protein</topology>
    </subcellularLocation>
</comment>
<feature type="transmembrane region" description="Helical" evidence="6">
    <location>
        <begin position="6"/>
        <end position="28"/>
    </location>
</feature>
<evidence type="ECO:0000256" key="6">
    <source>
        <dbReference type="SAM" id="Phobius"/>
    </source>
</evidence>
<evidence type="ECO:0000313" key="8">
    <source>
        <dbReference type="Proteomes" id="UP001152747"/>
    </source>
</evidence>
<proteinExistence type="inferred from homology"/>
<evidence type="ECO:0000256" key="2">
    <source>
        <dbReference type="ARBA" id="ARBA00009166"/>
    </source>
</evidence>
<evidence type="ECO:0008006" key="9">
    <source>
        <dbReference type="Google" id="ProtNLM"/>
    </source>
</evidence>
<sequence length="340" mass="38883">MHFFQIWHYFWGASGCFLNLLLVYIAIFKSPKAIRTYATLIVNFAITDFVECFFDVFIQIRLLPAPGDVTMTYIFNGFCKYFGDMSCKIGASLFLHCIPHAVWSLLLSFGYRYYILHHPGLTRRTLICILIVIYIPSFVQGLTYWTNFVETDEILPLAKQIFPSYNFSEETGVISGIVDVTTITATYAIVHLSFPIFPVYTIIYILRTKIIAHLLRNSQMMTTETKAVHTQMLRALTFQAFIPIFVWIGASCYLISQLGIIQQSPLMEHAVFVSVILMPTLSPFTYLLFVRPYKKFCMKIIYTLTCSKKRHDDAKGSKFDSHNTPSHIVALSKVAPISSS</sequence>
<organism evidence="7 8">
    <name type="scientific">Caenorhabditis angaria</name>
    <dbReference type="NCBI Taxonomy" id="860376"/>
    <lineage>
        <taxon>Eukaryota</taxon>
        <taxon>Metazoa</taxon>
        <taxon>Ecdysozoa</taxon>
        <taxon>Nematoda</taxon>
        <taxon>Chromadorea</taxon>
        <taxon>Rhabditida</taxon>
        <taxon>Rhabditina</taxon>
        <taxon>Rhabditomorpha</taxon>
        <taxon>Rhabditoidea</taxon>
        <taxon>Rhabditidae</taxon>
        <taxon>Peloderinae</taxon>
        <taxon>Caenorhabditis</taxon>
    </lineage>
</organism>
<dbReference type="EMBL" id="CANHGI010000005">
    <property type="protein sequence ID" value="CAI5452006.1"/>
    <property type="molecule type" value="Genomic_DNA"/>
</dbReference>
<gene>
    <name evidence="7" type="ORF">CAMP_LOCUS14643</name>
</gene>
<dbReference type="GO" id="GO:0016020">
    <property type="term" value="C:membrane"/>
    <property type="evidence" value="ECO:0007669"/>
    <property type="project" value="UniProtKB-SubCell"/>
</dbReference>
<feature type="transmembrane region" description="Helical" evidence="6">
    <location>
        <begin position="185"/>
        <end position="206"/>
    </location>
</feature>
<evidence type="ECO:0000256" key="5">
    <source>
        <dbReference type="ARBA" id="ARBA00023136"/>
    </source>
</evidence>
<reference evidence="7" key="1">
    <citation type="submission" date="2022-11" db="EMBL/GenBank/DDBJ databases">
        <authorList>
            <person name="Kikuchi T."/>
        </authorList>
    </citation>
    <scope>NUCLEOTIDE SEQUENCE</scope>
    <source>
        <strain evidence="7">PS1010</strain>
    </source>
</reference>
<evidence type="ECO:0000256" key="1">
    <source>
        <dbReference type="ARBA" id="ARBA00004141"/>
    </source>
</evidence>
<name>A0A9P1N8H1_9PELO</name>
<keyword evidence="3 6" id="KW-0812">Transmembrane</keyword>
<feature type="transmembrane region" description="Helical" evidence="6">
    <location>
        <begin position="126"/>
        <end position="145"/>
    </location>
</feature>
<dbReference type="InterPro" id="IPR019421">
    <property type="entry name" value="7TM_GPCR_serpentine_rcpt_Srd"/>
</dbReference>
<dbReference type="InterPro" id="IPR050920">
    <property type="entry name" value="Nematode_rcpt-like_delta"/>
</dbReference>
<keyword evidence="4 6" id="KW-1133">Transmembrane helix</keyword>
<evidence type="ECO:0000313" key="7">
    <source>
        <dbReference type="EMBL" id="CAI5452006.1"/>
    </source>
</evidence>
<feature type="transmembrane region" description="Helical" evidence="6">
    <location>
        <begin position="270"/>
        <end position="289"/>
    </location>
</feature>